<dbReference type="PRINTS" id="PR00069">
    <property type="entry name" value="ALDKETRDTASE"/>
</dbReference>
<dbReference type="PROSITE" id="PS00063">
    <property type="entry name" value="ALDOKETO_REDUCTASE_3"/>
    <property type="match status" value="1"/>
</dbReference>
<dbReference type="SUPFAM" id="SSF51430">
    <property type="entry name" value="NAD(P)-linked oxidoreductase"/>
    <property type="match status" value="1"/>
</dbReference>
<keyword evidence="1" id="KW-0560">Oxidoreductase</keyword>
<dbReference type="PROSITE" id="PS00062">
    <property type="entry name" value="ALDOKETO_REDUCTASE_2"/>
    <property type="match status" value="1"/>
</dbReference>
<dbReference type="Proteomes" id="UP000324907">
    <property type="component" value="Unassembled WGS sequence"/>
</dbReference>
<dbReference type="FunFam" id="3.20.20.100:FF:000002">
    <property type="entry name" value="2,5-diketo-D-gluconic acid reductase A"/>
    <property type="match status" value="1"/>
</dbReference>
<dbReference type="GO" id="GO:0016616">
    <property type="term" value="F:oxidoreductase activity, acting on the CH-OH group of donors, NAD or NADP as acceptor"/>
    <property type="evidence" value="ECO:0007669"/>
    <property type="project" value="UniProtKB-ARBA"/>
</dbReference>
<dbReference type="InterPro" id="IPR023210">
    <property type="entry name" value="NADP_OxRdtase_dom"/>
</dbReference>
<reference evidence="6 7" key="1">
    <citation type="submission" date="2019-07" db="EMBL/GenBank/DDBJ databases">
        <title>Genomes of Cafeteria roenbergensis.</title>
        <authorList>
            <person name="Fischer M.G."/>
            <person name="Hackl T."/>
            <person name="Roman M."/>
        </authorList>
    </citation>
    <scope>NUCLEOTIDE SEQUENCE [LARGE SCALE GENOMIC DNA]</scope>
    <source>
        <strain evidence="6 7">RCC970-E3</strain>
    </source>
</reference>
<dbReference type="Pfam" id="PF00248">
    <property type="entry name" value="Aldo_ket_red"/>
    <property type="match status" value="1"/>
</dbReference>
<evidence type="ECO:0000256" key="2">
    <source>
        <dbReference type="PIRSR" id="PIRSR000097-1"/>
    </source>
</evidence>
<dbReference type="EMBL" id="VLTL01000181">
    <property type="protein sequence ID" value="KAA0155507.1"/>
    <property type="molecule type" value="Genomic_DNA"/>
</dbReference>
<organism evidence="6 7">
    <name type="scientific">Cafeteria roenbergensis</name>
    <name type="common">Marine flagellate</name>
    <dbReference type="NCBI Taxonomy" id="33653"/>
    <lineage>
        <taxon>Eukaryota</taxon>
        <taxon>Sar</taxon>
        <taxon>Stramenopiles</taxon>
        <taxon>Bigyra</taxon>
        <taxon>Opalozoa</taxon>
        <taxon>Bicosoecida</taxon>
        <taxon>Cafeteriaceae</taxon>
        <taxon>Cafeteria</taxon>
    </lineage>
</organism>
<accession>A0A5A8CSQ6</accession>
<evidence type="ECO:0000256" key="3">
    <source>
        <dbReference type="PIRSR" id="PIRSR000097-2"/>
    </source>
</evidence>
<comment type="caution">
    <text evidence="6">The sequence shown here is derived from an EMBL/GenBank/DDBJ whole genome shotgun (WGS) entry which is preliminary data.</text>
</comment>
<dbReference type="PIRSF" id="PIRSF000097">
    <property type="entry name" value="AKR"/>
    <property type="match status" value="1"/>
</dbReference>
<evidence type="ECO:0000259" key="5">
    <source>
        <dbReference type="Pfam" id="PF00248"/>
    </source>
</evidence>
<dbReference type="AlphaFoldDB" id="A0A5A8CSQ6"/>
<evidence type="ECO:0000256" key="1">
    <source>
        <dbReference type="ARBA" id="ARBA00023002"/>
    </source>
</evidence>
<dbReference type="InterPro" id="IPR020471">
    <property type="entry name" value="AKR"/>
</dbReference>
<feature type="domain" description="NADP-dependent oxidoreductase" evidence="5">
    <location>
        <begin position="59"/>
        <end position="324"/>
    </location>
</feature>
<dbReference type="PROSITE" id="PS00798">
    <property type="entry name" value="ALDOKETO_REDUCTASE_1"/>
    <property type="match status" value="1"/>
</dbReference>
<dbReference type="InterPro" id="IPR018170">
    <property type="entry name" value="Aldo/ket_reductase_CS"/>
</dbReference>
<gene>
    <name evidence="6" type="ORF">FNF28_06709</name>
</gene>
<dbReference type="Gene3D" id="3.20.20.100">
    <property type="entry name" value="NADP-dependent oxidoreductase domain"/>
    <property type="match status" value="1"/>
</dbReference>
<dbReference type="PANTHER" id="PTHR11732">
    <property type="entry name" value="ALDO/KETO REDUCTASE"/>
    <property type="match status" value="1"/>
</dbReference>
<feature type="binding site" evidence="3">
    <location>
        <position position="139"/>
    </location>
    <ligand>
        <name>substrate</name>
    </ligand>
</feature>
<feature type="site" description="Lowers pKa of active site Tyr" evidence="4">
    <location>
        <position position="108"/>
    </location>
</feature>
<name>A0A5A8CSQ6_CAFRO</name>
<proteinExistence type="predicted"/>
<feature type="active site" description="Proton donor" evidence="2">
    <location>
        <position position="79"/>
    </location>
</feature>
<evidence type="ECO:0000313" key="6">
    <source>
        <dbReference type="EMBL" id="KAA0155507.1"/>
    </source>
</evidence>
<dbReference type="InterPro" id="IPR036812">
    <property type="entry name" value="NAD(P)_OxRdtase_dom_sf"/>
</dbReference>
<evidence type="ECO:0000256" key="4">
    <source>
        <dbReference type="PIRSR" id="PIRSR000097-3"/>
    </source>
</evidence>
<protein>
    <recommendedName>
        <fullName evidence="5">NADP-dependent oxidoreductase domain-containing protein</fullName>
    </recommendedName>
</protein>
<evidence type="ECO:0000313" key="7">
    <source>
        <dbReference type="Proteomes" id="UP000324907"/>
    </source>
</evidence>
<sequence length="342" mass="36544">MAASAAPAASVSAGAPPQDLGLPGAVAAKCGGPAIKLNSGHMMPLVGVGTFRADPGVVGEAVKEAIAVGYRHIDCAAVYGNEKEVGAALKECIDSGFVAREDLFITSKLWNTDHHRVEEACRRTLEHLQLDYLDLYLVHFPLAFDGKPGCEAPGFEADEAGRAKMMPKSLQDTWRDMEALTDAGLARSIGVSNYEFLTFNDCLAYARVPPACNQIEAHPYFAVDWFVQYCRSKGVAVVAHTPLGGAAANAAWRGGASSPLADDAINAIAKAHGVSAAQVCLRWALQRGTAIIPKSTKRHRLEENFALFEFELSADEMAAVAAVDKDQRSNKSGRNWGIEFKA</sequence>